<dbReference type="Pfam" id="PF15711">
    <property type="entry name" value="ILEI"/>
    <property type="match status" value="1"/>
</dbReference>
<reference evidence="2 3" key="1">
    <citation type="submission" date="2023-11" db="EMBL/GenBank/DDBJ databases">
        <title>Dfirmibasis_genome.</title>
        <authorList>
            <person name="Edelbroek B."/>
            <person name="Kjellin J."/>
            <person name="Jerlstrom-Hultqvist J."/>
            <person name="Soderbom F."/>
        </authorList>
    </citation>
    <scope>NUCLEOTIDE SEQUENCE [LARGE SCALE GENOMIC DNA]</scope>
    <source>
        <strain evidence="2 3">TNS-C-14</strain>
    </source>
</reference>
<evidence type="ECO:0000259" key="1">
    <source>
        <dbReference type="Pfam" id="PF15711"/>
    </source>
</evidence>
<evidence type="ECO:0000313" key="2">
    <source>
        <dbReference type="EMBL" id="KAK5580728.1"/>
    </source>
</evidence>
<proteinExistence type="predicted"/>
<sequence>MTIKIRSEETCTESKFFYHNQDVTYNYHLDMIDNGINIWTSIHGRNSGLLPFVFQSFPISSEEDVNSFYKYIKLIDTGCYVAILISGNLPFHCKKITKAMKLVGGGKMIESLSDSNPNFCLIGYKGQKSGSARQAIGDADIEEDGGISVWMMTSKNRCLFKNRLLINIRNKTPLLGSISQLYKKHIKKEMTNNIYL</sequence>
<name>A0AAN7UFS3_9MYCE</name>
<protein>
    <recommendedName>
        <fullName evidence="1">ILEI/PANDER domain-containing protein</fullName>
    </recommendedName>
</protein>
<evidence type="ECO:0000313" key="3">
    <source>
        <dbReference type="Proteomes" id="UP001344447"/>
    </source>
</evidence>
<comment type="caution">
    <text evidence="2">The sequence shown here is derived from an EMBL/GenBank/DDBJ whole genome shotgun (WGS) entry which is preliminary data.</text>
</comment>
<organism evidence="2 3">
    <name type="scientific">Dictyostelium firmibasis</name>
    <dbReference type="NCBI Taxonomy" id="79012"/>
    <lineage>
        <taxon>Eukaryota</taxon>
        <taxon>Amoebozoa</taxon>
        <taxon>Evosea</taxon>
        <taxon>Eumycetozoa</taxon>
        <taxon>Dictyostelia</taxon>
        <taxon>Dictyosteliales</taxon>
        <taxon>Dictyosteliaceae</taxon>
        <taxon>Dictyostelium</taxon>
    </lineage>
</organism>
<keyword evidence="3" id="KW-1185">Reference proteome</keyword>
<dbReference type="EMBL" id="JAVFKY010000002">
    <property type="protein sequence ID" value="KAK5580728.1"/>
    <property type="molecule type" value="Genomic_DNA"/>
</dbReference>
<dbReference type="AlphaFoldDB" id="A0AAN7UFS3"/>
<dbReference type="Proteomes" id="UP001344447">
    <property type="component" value="Unassembled WGS sequence"/>
</dbReference>
<accession>A0AAN7UFS3</accession>
<feature type="domain" description="ILEI/PANDER" evidence="1">
    <location>
        <begin position="35"/>
        <end position="127"/>
    </location>
</feature>
<gene>
    <name evidence="2" type="ORF">RB653_000752</name>
</gene>
<dbReference type="InterPro" id="IPR039477">
    <property type="entry name" value="ILEI/PANDER_dom"/>
</dbReference>